<dbReference type="PIRSF" id="PIRSF010603">
    <property type="entry name" value="UCP010603"/>
    <property type="match status" value="1"/>
</dbReference>
<dbReference type="Pfam" id="PF07315">
    <property type="entry name" value="DUF1462"/>
    <property type="match status" value="1"/>
</dbReference>
<dbReference type="Gene3D" id="3.40.30.30">
    <property type="entry name" value="Hypothetical protein sa0798"/>
    <property type="match status" value="1"/>
</dbReference>
<evidence type="ECO:0000313" key="1">
    <source>
        <dbReference type="EMBL" id="MDN4525518.1"/>
    </source>
</evidence>
<organism evidence="1 2">
    <name type="scientific">Fictibacillus fluitans</name>
    <dbReference type="NCBI Taxonomy" id="3058422"/>
    <lineage>
        <taxon>Bacteria</taxon>
        <taxon>Bacillati</taxon>
        <taxon>Bacillota</taxon>
        <taxon>Bacilli</taxon>
        <taxon>Bacillales</taxon>
        <taxon>Fictibacillaceae</taxon>
        <taxon>Fictibacillus</taxon>
    </lineage>
</organism>
<dbReference type="InterPro" id="IPR038218">
    <property type="entry name" value="YuzD-like_sp"/>
</dbReference>
<dbReference type="InterPro" id="IPR009190">
    <property type="entry name" value="DUF1462"/>
</dbReference>
<dbReference type="EMBL" id="JAUHTR010000007">
    <property type="protein sequence ID" value="MDN4525518.1"/>
    <property type="molecule type" value="Genomic_DNA"/>
</dbReference>
<comment type="caution">
    <text evidence="1">The sequence shown here is derived from an EMBL/GenBank/DDBJ whole genome shotgun (WGS) entry which is preliminary data.</text>
</comment>
<name>A0ABT8HXP5_9BACL</name>
<keyword evidence="2" id="KW-1185">Reference proteome</keyword>
<protein>
    <submittedName>
        <fullName evidence="1">YuzD family protein</fullName>
    </submittedName>
</protein>
<accession>A0ABT8HXP5</accession>
<gene>
    <name evidence="1" type="ORF">QYB97_13625</name>
</gene>
<dbReference type="Proteomes" id="UP001172721">
    <property type="component" value="Unassembled WGS sequence"/>
</dbReference>
<dbReference type="InterPro" id="IPR036249">
    <property type="entry name" value="Thioredoxin-like_sf"/>
</dbReference>
<dbReference type="RefSeq" id="WP_301166554.1">
    <property type="nucleotide sequence ID" value="NZ_JAUHTR010000007.1"/>
</dbReference>
<reference evidence="1" key="1">
    <citation type="submission" date="2023-07" db="EMBL/GenBank/DDBJ databases">
        <title>Fictibacillus sp. isolated from freshwater pond.</title>
        <authorList>
            <person name="Kirdat K."/>
            <person name="Bhat A."/>
            <person name="Mourya A."/>
            <person name="Yadav A."/>
        </authorList>
    </citation>
    <scope>NUCLEOTIDE SEQUENCE</scope>
    <source>
        <strain evidence="1">NE201</strain>
    </source>
</reference>
<dbReference type="SUPFAM" id="SSF52833">
    <property type="entry name" value="Thioredoxin-like"/>
    <property type="match status" value="1"/>
</dbReference>
<sequence>MDRKQITIKVFGGEQKCASCVNLPSSKETAEWLQAAISRKYPDQLFTIEFIDIFSTVEAENQKFAHQIVEEDLFYPVVVINDEIVAEGNPRLKDIYAIMELNGYKDVG</sequence>
<evidence type="ECO:0000313" key="2">
    <source>
        <dbReference type="Proteomes" id="UP001172721"/>
    </source>
</evidence>
<proteinExistence type="predicted"/>